<protein>
    <submittedName>
        <fullName evidence="16">Histidine kinase</fullName>
    </submittedName>
</protein>
<dbReference type="InterPro" id="IPR014710">
    <property type="entry name" value="RmlC-like_jellyroll"/>
</dbReference>
<dbReference type="Gene3D" id="3.30.565.10">
    <property type="entry name" value="Histidine kinase-like ATPase, C-terminal domain"/>
    <property type="match status" value="1"/>
</dbReference>
<reference evidence="16 17" key="1">
    <citation type="submission" date="2023-03" db="EMBL/GenBank/DDBJ databases">
        <title>Complete genome sequence of Tepidibacter sp. SWIR-1, isolated from a deep-sea hydrothermal vent.</title>
        <authorList>
            <person name="Li X."/>
        </authorList>
    </citation>
    <scope>NUCLEOTIDE SEQUENCE [LARGE SCALE GENOMIC DNA]</scope>
    <source>
        <strain evidence="16 17">SWIR-1</strain>
    </source>
</reference>
<dbReference type="Pfam" id="PF07883">
    <property type="entry name" value="Cupin_2"/>
    <property type="match status" value="1"/>
</dbReference>
<evidence type="ECO:0000259" key="14">
    <source>
        <dbReference type="Pfam" id="PF07883"/>
    </source>
</evidence>
<keyword evidence="9" id="KW-1133">Transmembrane helix</keyword>
<keyword evidence="11" id="KW-0472">Membrane</keyword>
<evidence type="ECO:0000256" key="11">
    <source>
        <dbReference type="ARBA" id="ARBA00023136"/>
    </source>
</evidence>
<organism evidence="16 17">
    <name type="scientific">Tepidibacter hydrothermalis</name>
    <dbReference type="NCBI Taxonomy" id="3036126"/>
    <lineage>
        <taxon>Bacteria</taxon>
        <taxon>Bacillati</taxon>
        <taxon>Bacillota</taxon>
        <taxon>Clostridia</taxon>
        <taxon>Peptostreptococcales</taxon>
        <taxon>Peptostreptococcaceae</taxon>
        <taxon>Tepidibacter</taxon>
    </lineage>
</organism>
<keyword evidence="8" id="KW-0067">ATP-binding</keyword>
<dbReference type="SUPFAM" id="SSF51182">
    <property type="entry name" value="RmlC-like cupins"/>
    <property type="match status" value="1"/>
</dbReference>
<dbReference type="InterPro" id="IPR018771">
    <property type="entry name" value="PocR_dom"/>
</dbReference>
<accession>A0ABY8EDS6</accession>
<feature type="domain" description="Cupin type-2" evidence="14">
    <location>
        <begin position="43"/>
        <end position="100"/>
    </location>
</feature>
<evidence type="ECO:0000256" key="2">
    <source>
        <dbReference type="ARBA" id="ARBA00022475"/>
    </source>
</evidence>
<evidence type="ECO:0000256" key="1">
    <source>
        <dbReference type="ARBA" id="ARBA00004651"/>
    </source>
</evidence>
<dbReference type="InterPro" id="IPR013096">
    <property type="entry name" value="Cupin_2"/>
</dbReference>
<dbReference type="PANTHER" id="PTHR34220">
    <property type="entry name" value="SENSOR HISTIDINE KINASE YPDA"/>
    <property type="match status" value="1"/>
</dbReference>
<evidence type="ECO:0000256" key="3">
    <source>
        <dbReference type="ARBA" id="ARBA00022553"/>
    </source>
</evidence>
<dbReference type="InterPro" id="IPR011051">
    <property type="entry name" value="RmlC_Cupin_sf"/>
</dbReference>
<dbReference type="InterPro" id="IPR010559">
    <property type="entry name" value="Sig_transdc_His_kin_internal"/>
</dbReference>
<evidence type="ECO:0000256" key="8">
    <source>
        <dbReference type="ARBA" id="ARBA00022840"/>
    </source>
</evidence>
<keyword evidence="3" id="KW-0597">Phosphoprotein</keyword>
<keyword evidence="17" id="KW-1185">Reference proteome</keyword>
<keyword evidence="10" id="KW-0902">Two-component regulatory system</keyword>
<keyword evidence="5" id="KW-0812">Transmembrane</keyword>
<gene>
    <name evidence="16" type="ORF">P4S50_03165</name>
</gene>
<dbReference type="Proteomes" id="UP001222800">
    <property type="component" value="Chromosome"/>
</dbReference>
<dbReference type="Pfam" id="PF10114">
    <property type="entry name" value="PocR"/>
    <property type="match status" value="1"/>
</dbReference>
<evidence type="ECO:0000313" key="16">
    <source>
        <dbReference type="EMBL" id="WFD11090.1"/>
    </source>
</evidence>
<sequence>MNIKNIQLFEWGQIEWIYEPSSNNSMNIINVGITTIFQNKRQHSHIHYGNEQVIYVLSGNGIQRIEDKISDINAGRIYHIEAGSVHETINTGDEPIKQLVMSVPVNYEQNLLPKKRNISAKHKTYQDITKIKEEIKTIYKTIAEPLKIPISIFDSNGNIIISSRDYPEICTSECSVDKNIENCCIYKINNGYESPNNTDLSAFVCPHGLTIFTMPIIFDNEIIGMIKAGHIRTSSSSNQLHNFMQITPKGTLNAIIQQIKKLGITIENSYTLKNKEEESLKSLKDQMLDIKINNHFLFNTLNSIASLAVKEKSLKTYESIMNLSKMLKYTSTNKINFIELKDEISYLQNYISLQKLRYGEKLEVVFHITTNMRNKYIAINCLQPIIENCFTHGFKNMKKDMKIDIILKAYKDNLIIEINDNGEGLNEEDLNKLKNKISEYHKYEMSGLMMVYSKLKSLYENNFEFEISSLINKGTSIKIVLPENIL</sequence>
<evidence type="ECO:0000313" key="17">
    <source>
        <dbReference type="Proteomes" id="UP001222800"/>
    </source>
</evidence>
<feature type="domain" description="Signal transduction histidine kinase internal region" evidence="13">
    <location>
        <begin position="286"/>
        <end position="362"/>
    </location>
</feature>
<evidence type="ECO:0000256" key="4">
    <source>
        <dbReference type="ARBA" id="ARBA00022679"/>
    </source>
</evidence>
<keyword evidence="4" id="KW-0808">Transferase</keyword>
<evidence type="ECO:0000256" key="5">
    <source>
        <dbReference type="ARBA" id="ARBA00022692"/>
    </source>
</evidence>
<feature type="domain" description="Histidine kinase/HSP90-like ATPase" evidence="12">
    <location>
        <begin position="382"/>
        <end position="484"/>
    </location>
</feature>
<evidence type="ECO:0000259" key="15">
    <source>
        <dbReference type="Pfam" id="PF10114"/>
    </source>
</evidence>
<proteinExistence type="predicted"/>
<dbReference type="PANTHER" id="PTHR34220:SF11">
    <property type="entry name" value="SENSOR PROTEIN KINASE HPTS"/>
    <property type="match status" value="1"/>
</dbReference>
<evidence type="ECO:0000256" key="10">
    <source>
        <dbReference type="ARBA" id="ARBA00023012"/>
    </source>
</evidence>
<evidence type="ECO:0000256" key="9">
    <source>
        <dbReference type="ARBA" id="ARBA00022989"/>
    </source>
</evidence>
<dbReference type="InterPro" id="IPR050640">
    <property type="entry name" value="Bact_2-comp_sensor_kinase"/>
</dbReference>
<keyword evidence="2" id="KW-1003">Cell membrane</keyword>
<dbReference type="Pfam" id="PF02518">
    <property type="entry name" value="HATPase_c"/>
    <property type="match status" value="1"/>
</dbReference>
<evidence type="ECO:0000256" key="6">
    <source>
        <dbReference type="ARBA" id="ARBA00022741"/>
    </source>
</evidence>
<dbReference type="RefSeq" id="WP_277733055.1">
    <property type="nucleotide sequence ID" value="NZ_CP120733.1"/>
</dbReference>
<dbReference type="GO" id="GO:0016301">
    <property type="term" value="F:kinase activity"/>
    <property type="evidence" value="ECO:0007669"/>
    <property type="project" value="UniProtKB-KW"/>
</dbReference>
<name>A0ABY8EDS6_9FIRM</name>
<comment type="subcellular location">
    <subcellularLocation>
        <location evidence="1">Cell membrane</location>
        <topology evidence="1">Multi-pass membrane protein</topology>
    </subcellularLocation>
</comment>
<keyword evidence="7 16" id="KW-0418">Kinase</keyword>
<dbReference type="InterPro" id="IPR036890">
    <property type="entry name" value="HATPase_C_sf"/>
</dbReference>
<evidence type="ECO:0000259" key="13">
    <source>
        <dbReference type="Pfam" id="PF06580"/>
    </source>
</evidence>
<evidence type="ECO:0000259" key="12">
    <source>
        <dbReference type="Pfam" id="PF02518"/>
    </source>
</evidence>
<dbReference type="InterPro" id="IPR003594">
    <property type="entry name" value="HATPase_dom"/>
</dbReference>
<dbReference type="EMBL" id="CP120733">
    <property type="protein sequence ID" value="WFD11090.1"/>
    <property type="molecule type" value="Genomic_DNA"/>
</dbReference>
<keyword evidence="6" id="KW-0547">Nucleotide-binding</keyword>
<dbReference type="Gene3D" id="2.60.120.10">
    <property type="entry name" value="Jelly Rolls"/>
    <property type="match status" value="1"/>
</dbReference>
<dbReference type="Pfam" id="PF06580">
    <property type="entry name" value="His_kinase"/>
    <property type="match status" value="1"/>
</dbReference>
<dbReference type="SUPFAM" id="SSF55874">
    <property type="entry name" value="ATPase domain of HSP90 chaperone/DNA topoisomerase II/histidine kinase"/>
    <property type="match status" value="1"/>
</dbReference>
<evidence type="ECO:0000256" key="7">
    <source>
        <dbReference type="ARBA" id="ARBA00022777"/>
    </source>
</evidence>
<feature type="domain" description="PocR" evidence="15">
    <location>
        <begin position="133"/>
        <end position="246"/>
    </location>
</feature>